<organism evidence="1 2">
    <name type="scientific">Adiantum capillus-veneris</name>
    <name type="common">Maidenhair fern</name>
    <dbReference type="NCBI Taxonomy" id="13818"/>
    <lineage>
        <taxon>Eukaryota</taxon>
        <taxon>Viridiplantae</taxon>
        <taxon>Streptophyta</taxon>
        <taxon>Embryophyta</taxon>
        <taxon>Tracheophyta</taxon>
        <taxon>Polypodiopsida</taxon>
        <taxon>Polypodiidae</taxon>
        <taxon>Polypodiales</taxon>
        <taxon>Pteridineae</taxon>
        <taxon>Pteridaceae</taxon>
        <taxon>Vittarioideae</taxon>
        <taxon>Adiantum</taxon>
    </lineage>
</organism>
<dbReference type="PANTHER" id="PTHR33644:SF2">
    <property type="entry name" value="2-OXOGLUTARATE (2OG) AND FE(II)-DEPENDENT OXYGENASE SUPERFAMILY PROTEIN"/>
    <property type="match status" value="1"/>
</dbReference>
<dbReference type="Proteomes" id="UP000886520">
    <property type="component" value="Chromosome 3"/>
</dbReference>
<dbReference type="PANTHER" id="PTHR33644">
    <property type="entry name" value="U-BOX DOMAIN-CONTAINING PROTEIN 62-RELATED"/>
    <property type="match status" value="1"/>
</dbReference>
<evidence type="ECO:0000313" key="2">
    <source>
        <dbReference type="Proteomes" id="UP000886520"/>
    </source>
</evidence>
<comment type="caution">
    <text evidence="1">The sequence shown here is derived from an EMBL/GenBank/DDBJ whole genome shotgun (WGS) entry which is preliminary data.</text>
</comment>
<sequence>MEGAGPGRARIFDLIPADGLASGVYNDAVSTLSQSLAKYNFAIIQLPPGDDVLVNCVLNSTRMFFHHRAMPTSESGEDGRIEWNRSSGYYYEPHNAREVYNFRPGHIPETENYPPVGLPELFSLLGKASRLLLDAICRSLDLRSFCFADVLDNVPLKPGEVSSSVLSSCCYSRPEVYGHFTGAPNADSDHISLYDHDIHTEKGLLTLVKSNKPGLQVRDEHGRWIYVDKDLGPCDMVLYTGLALYQCTAGYISPALRRYCINASTQDRCSVSFKLMPRPETVLHCSAMITAGHAVTGPFQQPMSVCDFMQRAFQLDKASISRPAYSTYVYQPSDGILNMAIKPKRQLSTMKPLAPSKRLRIEAQRVLKERVQEIADNKGIKIRFCNLKDCEEQHISSEESPCASIRAEIGWPAGVPFVHPHDLPNKSKQAFLEAYELGWANSEAGEKCSGQ</sequence>
<dbReference type="SUPFAM" id="SSF51197">
    <property type="entry name" value="Clavaminate synthase-like"/>
    <property type="match status" value="1"/>
</dbReference>
<evidence type="ECO:0000313" key="1">
    <source>
        <dbReference type="EMBL" id="KAI5083777.1"/>
    </source>
</evidence>
<dbReference type="InterPro" id="IPR027443">
    <property type="entry name" value="IPNS-like_sf"/>
</dbReference>
<dbReference type="AlphaFoldDB" id="A0A9D4VCM1"/>
<gene>
    <name evidence="1" type="ORF">GOP47_0003520</name>
</gene>
<keyword evidence="2" id="KW-1185">Reference proteome</keyword>
<name>A0A9D4VCM1_ADICA</name>
<protein>
    <submittedName>
        <fullName evidence="1">Uncharacterized protein</fullName>
    </submittedName>
</protein>
<dbReference type="OrthoDB" id="2012870at2759"/>
<accession>A0A9D4VCM1</accession>
<dbReference type="EMBL" id="JABFUD020000002">
    <property type="protein sequence ID" value="KAI5083777.1"/>
    <property type="molecule type" value="Genomic_DNA"/>
</dbReference>
<reference evidence="1" key="1">
    <citation type="submission" date="2021-01" db="EMBL/GenBank/DDBJ databases">
        <title>Adiantum capillus-veneris genome.</title>
        <authorList>
            <person name="Fang Y."/>
            <person name="Liao Q."/>
        </authorList>
    </citation>
    <scope>NUCLEOTIDE SEQUENCE</scope>
    <source>
        <strain evidence="1">H3</strain>
        <tissue evidence="1">Leaf</tissue>
    </source>
</reference>
<dbReference type="Gene3D" id="2.60.120.330">
    <property type="entry name" value="B-lactam Antibiotic, Isopenicillin N Synthase, Chain"/>
    <property type="match status" value="1"/>
</dbReference>
<proteinExistence type="predicted"/>